<feature type="transmembrane region" description="Helical" evidence="8">
    <location>
        <begin position="52"/>
        <end position="72"/>
    </location>
</feature>
<sequence length="875" mass="99754">MLANDTSVIVHELMRRTNDKSLQQELGLFSLQLLHSQVKFTACGLFNLDYSLLHSLIGAFTIYLIILIQFQLSPESSHKEANELNLTEKCINESDVSVVIVIEFTMHLVKAQFLFIVLALRQHLSHINSRLRDGVTERSDVVECAEYHAGVVDVARIIQFVFLVLALRQHLSHINSRLRDGVTERSDVVECAEYHAGVVDTTRLLNSSYSFINLTAVTSSFILTVDRLVGGSFQSIHVGQSTPVTRTTQLLESFLNAHSTCFVKFICLEEGWGESPTQPAVRLEDRLSRMVIMQRSVSRVYLKCGRFTSTESRRAGFVLALRQHLSHINSRLRDGVTERSEVVECAEYHAGVVDATRLARNTSVMVHEMMRRTKDKTLQHELTLFSIQLLHSPVKFTACGFFNLDYSLLHSVVLQRYVPWYLWHDGSASHSPLHPELRNVPVTQSSQCSVRKHPVIRKHPAIRKRPDIRIRLDEPFTLYIFNEPYKVIHHAMIFTIHLIAIQFVFLVLALRQHLSHINSRLRDGVTERSEVVECAENHAGVVDAIRLLNSTFSQHLSYINSRLRDGVIERNDVVDCAVYFSGVVDAVRLGSRDEVSGTITVSKHFGRPTIDPQIPPHMHPSWLPKFNNRILTHKLADLEFHQPGRRFFRFHVDLDFHIRRFLQSNSDSLCTPPVKYELIMILVKAQFLILVLALRQHLSHINSRLRDGVTERSDVVECAEYHAGVVDAARLLNSTFSLLNLISVTFVLIIITTSLFLNIYLWSITMDVTFIAPLVQLAWFSFEFSHLWLLVHLCDSTMSKANDTSVIVHELMRRTKDKSLQQELGLFSLQLLHSQVKFTACGLFNLDYSLLHSAGIGNWLIVIDLLIARQFSVGC</sequence>
<keyword evidence="6" id="KW-0675">Receptor</keyword>
<dbReference type="GO" id="GO:0007635">
    <property type="term" value="P:chemosensory behavior"/>
    <property type="evidence" value="ECO:0007669"/>
    <property type="project" value="TreeGrafter"/>
</dbReference>
<dbReference type="GO" id="GO:0043025">
    <property type="term" value="C:neuronal cell body"/>
    <property type="evidence" value="ECO:0007669"/>
    <property type="project" value="TreeGrafter"/>
</dbReference>
<keyword evidence="4 8" id="KW-1133">Transmembrane helix</keyword>
<evidence type="ECO:0000256" key="6">
    <source>
        <dbReference type="ARBA" id="ARBA00023170"/>
    </source>
</evidence>
<reference evidence="9" key="1">
    <citation type="submission" date="2020-11" db="EMBL/GenBank/DDBJ databases">
        <authorList>
            <person name="Tran Van P."/>
        </authorList>
    </citation>
    <scope>NUCLEOTIDE SEQUENCE</scope>
</reference>
<dbReference type="InterPro" id="IPR013604">
    <property type="entry name" value="7TM_chemorcpt"/>
</dbReference>
<evidence type="ECO:0000313" key="9">
    <source>
        <dbReference type="EMBL" id="CAD7574870.1"/>
    </source>
</evidence>
<organism evidence="9">
    <name type="scientific">Timema californicum</name>
    <name type="common">California timema</name>
    <name type="synonym">Walking stick</name>
    <dbReference type="NCBI Taxonomy" id="61474"/>
    <lineage>
        <taxon>Eukaryota</taxon>
        <taxon>Metazoa</taxon>
        <taxon>Ecdysozoa</taxon>
        <taxon>Arthropoda</taxon>
        <taxon>Hexapoda</taxon>
        <taxon>Insecta</taxon>
        <taxon>Pterygota</taxon>
        <taxon>Neoptera</taxon>
        <taxon>Polyneoptera</taxon>
        <taxon>Phasmatodea</taxon>
        <taxon>Timematodea</taxon>
        <taxon>Timematoidea</taxon>
        <taxon>Timematidae</taxon>
        <taxon>Timema</taxon>
    </lineage>
</organism>
<dbReference type="PANTHER" id="PTHR21143:SF133">
    <property type="entry name" value="GUSTATORY AND PHEROMONE RECEPTOR 32A-RELATED"/>
    <property type="match status" value="1"/>
</dbReference>
<feature type="transmembrane region" description="Helical" evidence="8">
    <location>
        <begin position="738"/>
        <end position="762"/>
    </location>
</feature>
<evidence type="ECO:0000256" key="1">
    <source>
        <dbReference type="ARBA" id="ARBA00004651"/>
    </source>
</evidence>
<accession>A0A7R9J9K3</accession>
<dbReference type="GO" id="GO:0050909">
    <property type="term" value="P:sensory perception of taste"/>
    <property type="evidence" value="ECO:0007669"/>
    <property type="project" value="InterPro"/>
</dbReference>
<protein>
    <submittedName>
        <fullName evidence="9">(California timema) hypothetical protein</fullName>
    </submittedName>
</protein>
<dbReference type="Pfam" id="PF08395">
    <property type="entry name" value="7tm_7"/>
    <property type="match status" value="3"/>
</dbReference>
<feature type="transmembrane region" description="Helical" evidence="8">
    <location>
        <begin position="491"/>
        <end position="510"/>
    </location>
</feature>
<feature type="transmembrane region" description="Helical" evidence="8">
    <location>
        <begin position="768"/>
        <end position="791"/>
    </location>
</feature>
<evidence type="ECO:0000256" key="8">
    <source>
        <dbReference type="SAM" id="Phobius"/>
    </source>
</evidence>
<dbReference type="GO" id="GO:0005886">
    <property type="term" value="C:plasma membrane"/>
    <property type="evidence" value="ECO:0007669"/>
    <property type="project" value="UniProtKB-SubCell"/>
</dbReference>
<gene>
    <name evidence="9" type="ORF">TCMB3V08_LOCUS7474</name>
</gene>
<keyword evidence="5 8" id="KW-0472">Membrane</keyword>
<evidence type="ECO:0000256" key="5">
    <source>
        <dbReference type="ARBA" id="ARBA00023136"/>
    </source>
</evidence>
<evidence type="ECO:0000256" key="2">
    <source>
        <dbReference type="ARBA" id="ARBA00022475"/>
    </source>
</evidence>
<dbReference type="GO" id="GO:0030424">
    <property type="term" value="C:axon"/>
    <property type="evidence" value="ECO:0007669"/>
    <property type="project" value="TreeGrafter"/>
</dbReference>
<name>A0A7R9J9K3_TIMCA</name>
<evidence type="ECO:0000256" key="7">
    <source>
        <dbReference type="ARBA" id="ARBA00023224"/>
    </source>
</evidence>
<proteinExistence type="predicted"/>
<dbReference type="AlphaFoldDB" id="A0A7R9J9K3"/>
<keyword evidence="3 8" id="KW-0812">Transmembrane</keyword>
<comment type="subcellular location">
    <subcellularLocation>
        <location evidence="1">Cell membrane</location>
        <topology evidence="1">Multi-pass membrane protein</topology>
    </subcellularLocation>
</comment>
<dbReference type="GO" id="GO:0008049">
    <property type="term" value="P:male courtship behavior"/>
    <property type="evidence" value="ECO:0007669"/>
    <property type="project" value="TreeGrafter"/>
</dbReference>
<keyword evidence="2" id="KW-1003">Cell membrane</keyword>
<dbReference type="GO" id="GO:0007165">
    <property type="term" value="P:signal transduction"/>
    <property type="evidence" value="ECO:0007669"/>
    <property type="project" value="UniProtKB-KW"/>
</dbReference>
<dbReference type="EMBL" id="OE182700">
    <property type="protein sequence ID" value="CAD7574870.1"/>
    <property type="molecule type" value="Genomic_DNA"/>
</dbReference>
<dbReference type="PANTHER" id="PTHR21143">
    <property type="entry name" value="INVERTEBRATE GUSTATORY RECEPTOR"/>
    <property type="match status" value="1"/>
</dbReference>
<keyword evidence="7" id="KW-0807">Transducer</keyword>
<evidence type="ECO:0000256" key="4">
    <source>
        <dbReference type="ARBA" id="ARBA00022989"/>
    </source>
</evidence>
<dbReference type="GO" id="GO:0030425">
    <property type="term" value="C:dendrite"/>
    <property type="evidence" value="ECO:0007669"/>
    <property type="project" value="TreeGrafter"/>
</dbReference>
<evidence type="ECO:0000256" key="3">
    <source>
        <dbReference type="ARBA" id="ARBA00022692"/>
    </source>
</evidence>